<evidence type="ECO:0000256" key="2">
    <source>
        <dbReference type="SAM" id="SignalP"/>
    </source>
</evidence>
<dbReference type="Pfam" id="PF18962">
    <property type="entry name" value="Por_Secre_tail"/>
    <property type="match status" value="1"/>
</dbReference>
<dbReference type="NCBIfam" id="TIGR04183">
    <property type="entry name" value="Por_Secre_tail"/>
    <property type="match status" value="1"/>
</dbReference>
<sequence>MKKALTLLLLGITFNAYSQGTQTHGLANEKLDVSNIKPHILTGGDAFTDLMNARFEVPRGSGKHTIYAGALWIGGKDHSGQLYVSQQTYRQGSINHGGYWPGPIATVQDTSHTVKYDKLWKVSKTEIQNHMANYNKPGYTMPKAIATWPGNGDISKGEAAQLAPFVDLNNDGVYSPAQGDYPNINGDQAIYLILNDKGNEKYPLSPSMNAEVHVMHYGFDNPASAAVFNTLFTEYRIINRGTINLQNFYAGIWVDFDLGYYDDDFIGCDTLQNRFYVYNGDNYDEDTTFTKQTIYGQVTINPNGYGANPPAQSVIFLDNKMSHFIYYQNDSNPTNGNPSRASDFYNYMSGVWRDGKFLTQWGDGTNQSNPPASYMFPGGANGWSESKAQPTGQSSNTPGDRRGLGSIGPFNLNAGQELKFTVAYNYSRGSSNLNSLVTASQDAQNVQNFFNNNILLGKSEAIAENQTLGIYPNPANDLLQIQLPNSFENKAAIITITDYTGRIVLQTNTSKNSQIQQLNISALSKGIYQVTVTSEKQSLTSKLVKL</sequence>
<feature type="chain" id="PRO_5045991259" evidence="2">
    <location>
        <begin position="19"/>
        <end position="546"/>
    </location>
</feature>
<comment type="caution">
    <text evidence="4">The sequence shown here is derived from an EMBL/GenBank/DDBJ whole genome shotgun (WGS) entry which is preliminary data.</text>
</comment>
<protein>
    <submittedName>
        <fullName evidence="4">T9SS type A sorting domain-containing protein</fullName>
    </submittedName>
</protein>
<evidence type="ECO:0000256" key="1">
    <source>
        <dbReference type="SAM" id="MobiDB-lite"/>
    </source>
</evidence>
<proteinExistence type="predicted"/>
<evidence type="ECO:0000259" key="3">
    <source>
        <dbReference type="Pfam" id="PF18962"/>
    </source>
</evidence>
<organism evidence="4 5">
    <name type="scientific">Adhaeribacter terrigena</name>
    <dbReference type="NCBI Taxonomy" id="2793070"/>
    <lineage>
        <taxon>Bacteria</taxon>
        <taxon>Pseudomonadati</taxon>
        <taxon>Bacteroidota</taxon>
        <taxon>Cytophagia</taxon>
        <taxon>Cytophagales</taxon>
        <taxon>Hymenobacteraceae</taxon>
        <taxon>Adhaeribacter</taxon>
    </lineage>
</organism>
<dbReference type="RefSeq" id="WP_200504362.1">
    <property type="nucleotide sequence ID" value="NZ_JAEHFX010000001.1"/>
</dbReference>
<reference evidence="4 5" key="1">
    <citation type="submission" date="2020-12" db="EMBL/GenBank/DDBJ databases">
        <title>Bacterial novel species Adhaeribacter sp. BT258 isolated from soil.</title>
        <authorList>
            <person name="Jung H.-Y."/>
        </authorList>
    </citation>
    <scope>NUCLEOTIDE SEQUENCE [LARGE SCALE GENOMIC DNA]</scope>
    <source>
        <strain evidence="4 5">BT258</strain>
    </source>
</reference>
<evidence type="ECO:0000313" key="4">
    <source>
        <dbReference type="EMBL" id="MBK0401748.1"/>
    </source>
</evidence>
<gene>
    <name evidence="4" type="ORF">I5M27_02050</name>
</gene>
<dbReference type="InterPro" id="IPR026444">
    <property type="entry name" value="Secre_tail"/>
</dbReference>
<evidence type="ECO:0000313" key="5">
    <source>
        <dbReference type="Proteomes" id="UP000644147"/>
    </source>
</evidence>
<dbReference type="Gene3D" id="2.60.40.3080">
    <property type="match status" value="1"/>
</dbReference>
<feature type="region of interest" description="Disordered" evidence="1">
    <location>
        <begin position="368"/>
        <end position="404"/>
    </location>
</feature>
<dbReference type="EMBL" id="JAEHFX010000001">
    <property type="protein sequence ID" value="MBK0401748.1"/>
    <property type="molecule type" value="Genomic_DNA"/>
</dbReference>
<feature type="domain" description="Secretion system C-terminal sorting" evidence="3">
    <location>
        <begin position="470"/>
        <end position="544"/>
    </location>
</feature>
<feature type="signal peptide" evidence="2">
    <location>
        <begin position="1"/>
        <end position="18"/>
    </location>
</feature>
<keyword evidence="5" id="KW-1185">Reference proteome</keyword>
<accession>A0ABS1BZE0</accession>
<feature type="compositionally biased region" description="Polar residues" evidence="1">
    <location>
        <begin position="383"/>
        <end position="398"/>
    </location>
</feature>
<name>A0ABS1BZE0_9BACT</name>
<dbReference type="Proteomes" id="UP000644147">
    <property type="component" value="Unassembled WGS sequence"/>
</dbReference>
<keyword evidence="2" id="KW-0732">Signal</keyword>